<name>A0A6N8KXM7_9SPHI</name>
<evidence type="ECO:0008006" key="3">
    <source>
        <dbReference type="Google" id="ProtNLM"/>
    </source>
</evidence>
<dbReference type="EMBL" id="WSQA01000003">
    <property type="protein sequence ID" value="MVZ61564.1"/>
    <property type="molecule type" value="Genomic_DNA"/>
</dbReference>
<dbReference type="Proteomes" id="UP000435036">
    <property type="component" value="Unassembled WGS sequence"/>
</dbReference>
<proteinExistence type="predicted"/>
<protein>
    <recommendedName>
        <fullName evidence="3">6-phosphogluconate dehydrogenase</fullName>
    </recommendedName>
</protein>
<gene>
    <name evidence="1" type="ORF">GQF63_05980</name>
</gene>
<accession>A0A6N8KXM7</accession>
<evidence type="ECO:0000313" key="1">
    <source>
        <dbReference type="EMBL" id="MVZ61564.1"/>
    </source>
</evidence>
<reference evidence="1 2" key="1">
    <citation type="submission" date="2019-12" db="EMBL/GenBank/DDBJ databases">
        <authorList>
            <person name="Dong K."/>
        </authorList>
    </citation>
    <scope>NUCLEOTIDE SEQUENCE [LARGE SCALE GENOMIC DNA]</scope>
    <source>
        <strain evidence="1 2">JCM 31225</strain>
    </source>
</reference>
<evidence type="ECO:0000313" key="2">
    <source>
        <dbReference type="Proteomes" id="UP000435036"/>
    </source>
</evidence>
<dbReference type="AlphaFoldDB" id="A0A6N8KXM7"/>
<comment type="caution">
    <text evidence="1">The sequence shown here is derived from an EMBL/GenBank/DDBJ whole genome shotgun (WGS) entry which is preliminary data.</text>
</comment>
<keyword evidence="2" id="KW-1185">Reference proteome</keyword>
<dbReference type="OrthoDB" id="9794557at2"/>
<organism evidence="1 2">
    <name type="scientific">Sphingobacterium humi</name>
    <dbReference type="NCBI Taxonomy" id="1796905"/>
    <lineage>
        <taxon>Bacteria</taxon>
        <taxon>Pseudomonadati</taxon>
        <taxon>Bacteroidota</taxon>
        <taxon>Sphingobacteriia</taxon>
        <taxon>Sphingobacteriales</taxon>
        <taxon>Sphingobacteriaceae</taxon>
        <taxon>Sphingobacterium</taxon>
    </lineage>
</organism>
<sequence length="129" mass="14847">MRKFISWTLLILLLIGGGMVYWKYYFVFGEGVKSGVLNYAVKKGNLFKTYEGKLIQEGFGSNKTGTGLTSNQFEFSVENDSIYRILEVNSGKVFDLHYKEYKGVLPWRGNTRYIVDQIIQMRDLKSGSF</sequence>